<feature type="transmembrane region" description="Helical" evidence="6">
    <location>
        <begin position="163"/>
        <end position="181"/>
    </location>
</feature>
<accession>Q00TK1</accession>
<keyword evidence="4 6" id="KW-0472">Membrane</keyword>
<evidence type="ECO:0000256" key="6">
    <source>
        <dbReference type="SAM" id="Phobius"/>
    </source>
</evidence>
<reference evidence="7 8" key="2">
    <citation type="journal article" date="2014" name="BMC Genomics">
        <title>An improved genome of the model marine alga Ostreococcus tauri unfolds by assessing Illumina de novo assemblies.</title>
        <authorList>
            <person name="Blanc-Mathieu R."/>
            <person name="Verhelst B."/>
            <person name="Derelle E."/>
            <person name="Rombauts S."/>
            <person name="Bouget F.Y."/>
            <person name="Carre I."/>
            <person name="Chateau A."/>
            <person name="Eyre-Walker A."/>
            <person name="Grimsley N."/>
            <person name="Moreau H."/>
            <person name="Piegu B."/>
            <person name="Rivals E."/>
            <person name="Schackwitz W."/>
            <person name="Van de Peer Y."/>
            <person name="Piganeau G."/>
        </authorList>
    </citation>
    <scope>NUCLEOTIDE SEQUENCE [LARGE SCALE GENOMIC DNA]</scope>
    <source>
        <strain evidence="8">OTTH 0595 / CCAP 157/2 / RCC745</strain>
    </source>
</reference>
<dbReference type="KEGG" id="ota:OT_ostta17g00810"/>
<comment type="caution">
    <text evidence="7">The sequence shown here is derived from an EMBL/GenBank/DDBJ whole genome shotgun (WGS) entry which is preliminary data.</text>
</comment>
<evidence type="ECO:0000256" key="2">
    <source>
        <dbReference type="ARBA" id="ARBA00022692"/>
    </source>
</evidence>
<keyword evidence="3 6" id="KW-1133">Transmembrane helix</keyword>
<protein>
    <submittedName>
        <fullName evidence="7">Unnamed product</fullName>
    </submittedName>
</protein>
<dbReference type="RefSeq" id="XP_003083848.1">
    <property type="nucleotide sequence ID" value="XM_003083800.1"/>
</dbReference>
<evidence type="ECO:0000256" key="5">
    <source>
        <dbReference type="SAM" id="MobiDB-lite"/>
    </source>
</evidence>
<feature type="transmembrane region" description="Helical" evidence="6">
    <location>
        <begin position="72"/>
        <end position="92"/>
    </location>
</feature>
<feature type="transmembrane region" description="Helical" evidence="6">
    <location>
        <begin position="221"/>
        <end position="240"/>
    </location>
</feature>
<feature type="transmembrane region" description="Helical" evidence="6">
    <location>
        <begin position="41"/>
        <end position="60"/>
    </location>
</feature>
<evidence type="ECO:0000256" key="3">
    <source>
        <dbReference type="ARBA" id="ARBA00022989"/>
    </source>
</evidence>
<organism evidence="7 8">
    <name type="scientific">Ostreococcus tauri</name>
    <name type="common">Marine green alga</name>
    <dbReference type="NCBI Taxonomy" id="70448"/>
    <lineage>
        <taxon>Eukaryota</taxon>
        <taxon>Viridiplantae</taxon>
        <taxon>Chlorophyta</taxon>
        <taxon>Mamiellophyceae</taxon>
        <taxon>Mamiellales</taxon>
        <taxon>Bathycoccaceae</taxon>
        <taxon>Ostreococcus</taxon>
    </lineage>
</organism>
<feature type="transmembrane region" description="Helical" evidence="6">
    <location>
        <begin position="187"/>
        <end position="209"/>
    </location>
</feature>
<feature type="transmembrane region" description="Helical" evidence="6">
    <location>
        <begin position="104"/>
        <end position="123"/>
    </location>
</feature>
<evidence type="ECO:0000313" key="7">
    <source>
        <dbReference type="EMBL" id="CAL57815.1"/>
    </source>
</evidence>
<sequence length="367" mass="40019">MPPKYAPISLEKSDDSDLEREREGLSSPLDSREPTHLWKSARVVGIIVLYCLIGSSLSVMNKVAVTYIPAANFILLCQFVATSVLLKVAHWMGLVTVEPLTKEIAVAFLPLAISFFALLLAGMEVMQRAPLETFIAVKSLTPVAFSINEYLFLGRALPTPKSLLALVGIVFGAVMYVNLDIFSSRTAYAFCLLFIVAAVSEGLIAKHTIDKIKLNNWSRSFNINVLSIPLALGLFLASGESKALQETAITQVAGWVLTGSCVMGLGMSFSTMWIRETLSATSVSVVATCNKFLSELVNWVIWDKHTTVEGTYAILIIMTCGIFYEQAPLRVPGKGYARDTICPCLPRSWVGVKAGEASSKEPLIQKN</sequence>
<dbReference type="Proteomes" id="UP000009170">
    <property type="component" value="Unassembled WGS sequence"/>
</dbReference>
<reference evidence="8" key="1">
    <citation type="journal article" date="2006" name="Proc. Natl. Acad. Sci. U.S.A.">
        <title>Genome analysis of the smallest free-living eukaryote Ostreococcus tauri unveils many unique features.</title>
        <authorList>
            <person name="Derelle E."/>
            <person name="Ferraz C."/>
            <person name="Rombauts S."/>
            <person name="Rouze P."/>
            <person name="Worden A.Z."/>
            <person name="Robbens S."/>
            <person name="Partensky F."/>
            <person name="Degroeve S."/>
            <person name="Echeynie S."/>
            <person name="Cooke R."/>
            <person name="Saeys Y."/>
            <person name="Wuyts J."/>
            <person name="Jabbari K."/>
            <person name="Bowler C."/>
            <person name="Panaud O."/>
            <person name="Piegu B."/>
            <person name="Ball S.G."/>
            <person name="Ral J.-P."/>
            <person name="Bouget F.-Y."/>
            <person name="Piganeau G."/>
            <person name="De Baets B."/>
            <person name="Picard A."/>
            <person name="Delseny M."/>
            <person name="Demaille J."/>
            <person name="Van de Peer Y."/>
            <person name="Moreau H."/>
        </authorList>
    </citation>
    <scope>NUCLEOTIDE SEQUENCE [LARGE SCALE GENOMIC DNA]</scope>
    <source>
        <strain evidence="8">OTTH 0595 / CCAP 157/2 / RCC745</strain>
    </source>
</reference>
<dbReference type="FunCoup" id="Q00TK1">
    <property type="interactions" value="239"/>
</dbReference>
<dbReference type="AlphaFoldDB" id="Q00TK1"/>
<dbReference type="GO" id="GO:0016020">
    <property type="term" value="C:membrane"/>
    <property type="evidence" value="ECO:0007669"/>
    <property type="project" value="UniProtKB-SubCell"/>
</dbReference>
<dbReference type="OMA" id="TIGLNTC"/>
<evidence type="ECO:0000313" key="8">
    <source>
        <dbReference type="Proteomes" id="UP000009170"/>
    </source>
</evidence>
<dbReference type="OrthoDB" id="417037at2759"/>
<proteinExistence type="predicted"/>
<dbReference type="PANTHER" id="PTHR11132">
    <property type="entry name" value="SOLUTE CARRIER FAMILY 35"/>
    <property type="match status" value="1"/>
</dbReference>
<dbReference type="InterPro" id="IPR050186">
    <property type="entry name" value="TPT_transporter"/>
</dbReference>
<evidence type="ECO:0000256" key="1">
    <source>
        <dbReference type="ARBA" id="ARBA00004141"/>
    </source>
</evidence>
<dbReference type="GeneID" id="9831268"/>
<comment type="subcellular location">
    <subcellularLocation>
        <location evidence="1">Membrane</location>
        <topology evidence="1">Multi-pass membrane protein</topology>
    </subcellularLocation>
</comment>
<keyword evidence="2 6" id="KW-0812">Transmembrane</keyword>
<feature type="region of interest" description="Disordered" evidence="5">
    <location>
        <begin position="1"/>
        <end position="31"/>
    </location>
</feature>
<feature type="compositionally biased region" description="Basic and acidic residues" evidence="5">
    <location>
        <begin position="11"/>
        <end position="31"/>
    </location>
</feature>
<feature type="transmembrane region" description="Helical" evidence="6">
    <location>
        <begin position="252"/>
        <end position="274"/>
    </location>
</feature>
<name>Q00TK1_OSTTA</name>
<keyword evidence="8" id="KW-1185">Reference proteome</keyword>
<dbReference type="InParanoid" id="Q00TK1"/>
<evidence type="ECO:0000256" key="4">
    <source>
        <dbReference type="ARBA" id="ARBA00023136"/>
    </source>
</evidence>
<dbReference type="EMBL" id="CAID01000017">
    <property type="protein sequence ID" value="CAL57815.1"/>
    <property type="molecule type" value="Genomic_DNA"/>
</dbReference>
<gene>
    <name evidence="7" type="ORF">OT_ostta17g00810</name>
</gene>